<proteinExistence type="inferred from homology"/>
<dbReference type="PIRSF" id="PIRSF000778">
    <property type="entry name" value="RpoK/RPB6"/>
    <property type="match status" value="1"/>
</dbReference>
<name>A0A836BRG9_9CHLO</name>
<dbReference type="InterPro" id="IPR006111">
    <property type="entry name" value="Rpo6/Rpb6"/>
</dbReference>
<dbReference type="GO" id="GO:0003899">
    <property type="term" value="F:DNA-directed RNA polymerase activity"/>
    <property type="evidence" value="ECO:0007669"/>
    <property type="project" value="InterPro"/>
</dbReference>
<evidence type="ECO:0000256" key="5">
    <source>
        <dbReference type="ARBA" id="ARBA00025773"/>
    </source>
</evidence>
<evidence type="ECO:0000256" key="6">
    <source>
        <dbReference type="SAM" id="MobiDB-lite"/>
    </source>
</evidence>
<comment type="similarity">
    <text evidence="5">Belongs to the archaeal Rpo6/eukaryotic RPB6 RNA polymerase subunit family.</text>
</comment>
<keyword evidence="2" id="KW-0240">DNA-directed RNA polymerase</keyword>
<dbReference type="GO" id="GO:0003677">
    <property type="term" value="F:DNA binding"/>
    <property type="evidence" value="ECO:0007669"/>
    <property type="project" value="InterPro"/>
</dbReference>
<gene>
    <name evidence="7" type="ORF">HYH03_014978</name>
</gene>
<dbReference type="Pfam" id="PF01192">
    <property type="entry name" value="RNA_pol_Rpb6"/>
    <property type="match status" value="1"/>
</dbReference>
<comment type="subcellular location">
    <subcellularLocation>
        <location evidence="1">Nucleus</location>
    </subcellularLocation>
</comment>
<dbReference type="GO" id="GO:0006366">
    <property type="term" value="P:transcription by RNA polymerase II"/>
    <property type="evidence" value="ECO:0007669"/>
    <property type="project" value="TreeGrafter"/>
</dbReference>
<dbReference type="NCBIfam" id="NF002208">
    <property type="entry name" value="PRK01099.1-3"/>
    <property type="match status" value="1"/>
</dbReference>
<dbReference type="AlphaFoldDB" id="A0A836BRG9"/>
<dbReference type="PROSITE" id="PS01111">
    <property type="entry name" value="RNA_POL_K_14KD"/>
    <property type="match status" value="1"/>
</dbReference>
<keyword evidence="4" id="KW-0539">Nucleus</keyword>
<dbReference type="HAMAP" id="MF_00192">
    <property type="entry name" value="RNApol_arch_Rpo6"/>
    <property type="match status" value="1"/>
</dbReference>
<dbReference type="SMART" id="SM01409">
    <property type="entry name" value="RNA_pol_Rpb6"/>
    <property type="match status" value="1"/>
</dbReference>
<protein>
    <submittedName>
        <fullName evidence="7">Uncharacterized protein</fullName>
    </submittedName>
</protein>
<dbReference type="Proteomes" id="UP000612055">
    <property type="component" value="Unassembled WGS sequence"/>
</dbReference>
<dbReference type="GO" id="GO:0005665">
    <property type="term" value="C:RNA polymerase II, core complex"/>
    <property type="evidence" value="ECO:0007669"/>
    <property type="project" value="InterPro"/>
</dbReference>
<dbReference type="PANTHER" id="PTHR47227">
    <property type="entry name" value="DNA-DIRECTED RNA POLYMERASE SUBUNIT K"/>
    <property type="match status" value="1"/>
</dbReference>
<dbReference type="OrthoDB" id="259769at2759"/>
<dbReference type="InterPro" id="IPR020708">
    <property type="entry name" value="DNA-dir_RNA_polK_14-18kDa_CS"/>
</dbReference>
<feature type="region of interest" description="Disordered" evidence="6">
    <location>
        <begin position="1"/>
        <end position="24"/>
    </location>
</feature>
<reference evidence="7" key="1">
    <citation type="journal article" date="2020" name="bioRxiv">
        <title>Comparative genomics of Chlamydomonas.</title>
        <authorList>
            <person name="Craig R.J."/>
            <person name="Hasan A.R."/>
            <person name="Ness R.W."/>
            <person name="Keightley P.D."/>
        </authorList>
    </citation>
    <scope>NUCLEOTIDE SEQUENCE</scope>
    <source>
        <strain evidence="7">CCAP 11/70</strain>
    </source>
</reference>
<dbReference type="InterPro" id="IPR036161">
    <property type="entry name" value="RPB6/omega-like_sf"/>
</dbReference>
<comment type="caution">
    <text evidence="7">The sequence shown here is derived from an EMBL/GenBank/DDBJ whole genome shotgun (WGS) entry which is preliminary data.</text>
</comment>
<evidence type="ECO:0000256" key="4">
    <source>
        <dbReference type="ARBA" id="ARBA00023242"/>
    </source>
</evidence>
<dbReference type="GO" id="GO:0006360">
    <property type="term" value="P:transcription by RNA polymerase I"/>
    <property type="evidence" value="ECO:0007669"/>
    <property type="project" value="TreeGrafter"/>
</dbReference>
<evidence type="ECO:0000256" key="1">
    <source>
        <dbReference type="ARBA" id="ARBA00004123"/>
    </source>
</evidence>
<sequence length="120" mass="13787">MEDNMDMGPEEPAEEFVEGQEGEEHVEILENQEQGEQGQAPRQRITTRYMTKYEKARVLGTRALQISMNAPVMVELSGETDPLEIAMKELREKKVPFTIRRYLPDGSYEDWGISELVVPD</sequence>
<dbReference type="PIRSF" id="PIRSF500154">
    <property type="entry name" value="RPB6"/>
    <property type="match status" value="1"/>
</dbReference>
<accession>A0A836BRG9</accession>
<dbReference type="GO" id="GO:0005666">
    <property type="term" value="C:RNA polymerase III complex"/>
    <property type="evidence" value="ECO:0007669"/>
    <property type="project" value="TreeGrafter"/>
</dbReference>
<dbReference type="GO" id="GO:0005736">
    <property type="term" value="C:RNA polymerase I complex"/>
    <property type="evidence" value="ECO:0007669"/>
    <property type="project" value="TreeGrafter"/>
</dbReference>
<evidence type="ECO:0000256" key="3">
    <source>
        <dbReference type="ARBA" id="ARBA00023163"/>
    </source>
</evidence>
<evidence type="ECO:0000313" key="7">
    <source>
        <dbReference type="EMBL" id="KAG2486401.1"/>
    </source>
</evidence>
<evidence type="ECO:0000256" key="2">
    <source>
        <dbReference type="ARBA" id="ARBA00022478"/>
    </source>
</evidence>
<dbReference type="EMBL" id="JAEHOE010000113">
    <property type="protein sequence ID" value="KAG2486401.1"/>
    <property type="molecule type" value="Genomic_DNA"/>
</dbReference>
<keyword evidence="8" id="KW-1185">Reference proteome</keyword>
<dbReference type="PANTHER" id="PTHR47227:SF5">
    <property type="entry name" value="DNA-DIRECTED RNA POLYMERASES I, II, AND III SUBUNIT RPABC2"/>
    <property type="match status" value="1"/>
</dbReference>
<dbReference type="GO" id="GO:0042797">
    <property type="term" value="P:tRNA transcription by RNA polymerase III"/>
    <property type="evidence" value="ECO:0007669"/>
    <property type="project" value="TreeGrafter"/>
</dbReference>
<feature type="compositionally biased region" description="Acidic residues" evidence="6">
    <location>
        <begin position="1"/>
        <end position="21"/>
    </location>
</feature>
<keyword evidence="3" id="KW-0804">Transcription</keyword>
<dbReference type="InterPro" id="IPR006110">
    <property type="entry name" value="Pol_omega/Rpo6/RPB6"/>
</dbReference>
<dbReference type="InterPro" id="IPR028363">
    <property type="entry name" value="RPB6"/>
</dbReference>
<dbReference type="Gene3D" id="3.90.940.10">
    <property type="match status" value="1"/>
</dbReference>
<evidence type="ECO:0000313" key="8">
    <source>
        <dbReference type="Proteomes" id="UP000612055"/>
    </source>
</evidence>
<organism evidence="7 8">
    <name type="scientific">Edaphochlamys debaryana</name>
    <dbReference type="NCBI Taxonomy" id="47281"/>
    <lineage>
        <taxon>Eukaryota</taxon>
        <taxon>Viridiplantae</taxon>
        <taxon>Chlorophyta</taxon>
        <taxon>core chlorophytes</taxon>
        <taxon>Chlorophyceae</taxon>
        <taxon>CS clade</taxon>
        <taxon>Chlamydomonadales</taxon>
        <taxon>Chlamydomonadales incertae sedis</taxon>
        <taxon>Edaphochlamys</taxon>
    </lineage>
</organism>
<dbReference type="SUPFAM" id="SSF63562">
    <property type="entry name" value="RPB6/omega subunit-like"/>
    <property type="match status" value="1"/>
</dbReference>